<reference evidence="2" key="1">
    <citation type="submission" date="2020-11" db="EMBL/GenBank/DDBJ databases">
        <authorList>
            <person name="Whitehead M."/>
        </authorList>
    </citation>
    <scope>NUCLEOTIDE SEQUENCE</scope>
    <source>
        <strain evidence="2">EGII</strain>
    </source>
</reference>
<feature type="region of interest" description="Disordered" evidence="1">
    <location>
        <begin position="34"/>
        <end position="100"/>
    </location>
</feature>
<proteinExistence type="predicted"/>
<dbReference type="EMBL" id="CAJHJT010000034">
    <property type="protein sequence ID" value="CAD7002776.1"/>
    <property type="molecule type" value="Genomic_DNA"/>
</dbReference>
<evidence type="ECO:0000256" key="1">
    <source>
        <dbReference type="SAM" id="MobiDB-lite"/>
    </source>
</evidence>
<feature type="compositionally biased region" description="Polar residues" evidence="1">
    <location>
        <begin position="77"/>
        <end position="94"/>
    </location>
</feature>
<feature type="compositionally biased region" description="Polar residues" evidence="1">
    <location>
        <begin position="40"/>
        <end position="70"/>
    </location>
</feature>
<dbReference type="Proteomes" id="UP000606786">
    <property type="component" value="Unassembled WGS sequence"/>
</dbReference>
<comment type="caution">
    <text evidence="2">The sequence shown here is derived from an EMBL/GenBank/DDBJ whole genome shotgun (WGS) entry which is preliminary data.</text>
</comment>
<keyword evidence="3" id="KW-1185">Reference proteome</keyword>
<dbReference type="AlphaFoldDB" id="A0A811UYM3"/>
<evidence type="ECO:0000313" key="3">
    <source>
        <dbReference type="Proteomes" id="UP000606786"/>
    </source>
</evidence>
<gene>
    <name evidence="2" type="ORF">CCAP1982_LOCUS11249</name>
</gene>
<sequence length="114" mass="12071">MEALSLEIDPNELLISLSVSATVRRISSLSVQPKPDIMATNKTNAQRGSMNSTNNSASNKPNSHKGSGNQYVLHISKNWSDTDTNTGSESDSGSGVNGLKYVFGTRPTAMAVGE</sequence>
<protein>
    <submittedName>
        <fullName evidence="2">(Mediterranean fruit fly) hypothetical protein</fullName>
    </submittedName>
</protein>
<accession>A0A811UYM3</accession>
<name>A0A811UYM3_CERCA</name>
<evidence type="ECO:0000313" key="2">
    <source>
        <dbReference type="EMBL" id="CAD7002776.1"/>
    </source>
</evidence>
<organism evidence="2 3">
    <name type="scientific">Ceratitis capitata</name>
    <name type="common">Mediterranean fruit fly</name>
    <name type="synonym">Tephritis capitata</name>
    <dbReference type="NCBI Taxonomy" id="7213"/>
    <lineage>
        <taxon>Eukaryota</taxon>
        <taxon>Metazoa</taxon>
        <taxon>Ecdysozoa</taxon>
        <taxon>Arthropoda</taxon>
        <taxon>Hexapoda</taxon>
        <taxon>Insecta</taxon>
        <taxon>Pterygota</taxon>
        <taxon>Neoptera</taxon>
        <taxon>Endopterygota</taxon>
        <taxon>Diptera</taxon>
        <taxon>Brachycera</taxon>
        <taxon>Muscomorpha</taxon>
        <taxon>Tephritoidea</taxon>
        <taxon>Tephritidae</taxon>
        <taxon>Ceratitis</taxon>
        <taxon>Ceratitis</taxon>
    </lineage>
</organism>